<dbReference type="PANTHER" id="PTHR30561:SF1">
    <property type="entry name" value="MULTIDRUG TRANSPORTER EMRE"/>
    <property type="match status" value="1"/>
</dbReference>
<feature type="transmembrane region" description="Helical" evidence="9">
    <location>
        <begin position="59"/>
        <end position="78"/>
    </location>
</feature>
<evidence type="ECO:0000256" key="8">
    <source>
        <dbReference type="RuleBase" id="RU003942"/>
    </source>
</evidence>
<dbReference type="Pfam" id="PF00893">
    <property type="entry name" value="Multi_Drug_Res"/>
    <property type="match status" value="1"/>
</dbReference>
<keyword evidence="11" id="KW-1185">Reference proteome</keyword>
<evidence type="ECO:0000256" key="9">
    <source>
        <dbReference type="SAM" id="Phobius"/>
    </source>
</evidence>
<dbReference type="Proteomes" id="UP001062263">
    <property type="component" value="Chromosome"/>
</dbReference>
<keyword evidence="6 9" id="KW-0472">Membrane</keyword>
<evidence type="ECO:0000256" key="6">
    <source>
        <dbReference type="ARBA" id="ARBA00023136"/>
    </source>
</evidence>
<reference evidence="10" key="1">
    <citation type="submission" date="2022-06" db="EMBL/GenBank/DDBJ databases">
        <title>Akkermansia biwalacus sp. nov., an anaerobic mucin-degrading bacterium isolated from human intestine.</title>
        <authorList>
            <person name="Kobayashi Y."/>
            <person name="Inoue S."/>
            <person name="Kawahara T."/>
            <person name="Kohda N."/>
        </authorList>
    </citation>
    <scope>NUCLEOTIDE SEQUENCE</scope>
    <source>
        <strain evidence="10">WON2089</strain>
    </source>
</reference>
<evidence type="ECO:0000256" key="2">
    <source>
        <dbReference type="ARBA" id="ARBA00022448"/>
    </source>
</evidence>
<dbReference type="InterPro" id="IPR000390">
    <property type="entry name" value="Small_drug/metabolite_transptr"/>
</dbReference>
<accession>A0ABN6QNS7</accession>
<dbReference type="RefSeq" id="WP_215435059.1">
    <property type="nucleotide sequence ID" value="NZ_AP025943.1"/>
</dbReference>
<comment type="similarity">
    <text evidence="7 8">Belongs to the drug/metabolite transporter (DMT) superfamily. Small multidrug resistance (SMR) (TC 2.A.7.1) family.</text>
</comment>
<dbReference type="Gene3D" id="1.10.3730.20">
    <property type="match status" value="1"/>
</dbReference>
<evidence type="ECO:0000313" key="10">
    <source>
        <dbReference type="EMBL" id="BDL44928.1"/>
    </source>
</evidence>
<feature type="transmembrane region" description="Helical" evidence="9">
    <location>
        <begin position="84"/>
        <end position="102"/>
    </location>
</feature>
<name>A0ABN6QNS7_9BACT</name>
<dbReference type="EMBL" id="AP025943">
    <property type="protein sequence ID" value="BDL44928.1"/>
    <property type="molecule type" value="Genomic_DNA"/>
</dbReference>
<evidence type="ECO:0000256" key="1">
    <source>
        <dbReference type="ARBA" id="ARBA00004651"/>
    </source>
</evidence>
<dbReference type="InterPro" id="IPR045324">
    <property type="entry name" value="Small_multidrug_res"/>
</dbReference>
<evidence type="ECO:0000256" key="3">
    <source>
        <dbReference type="ARBA" id="ARBA00022475"/>
    </source>
</evidence>
<keyword evidence="3" id="KW-1003">Cell membrane</keyword>
<keyword evidence="5 9" id="KW-1133">Transmembrane helix</keyword>
<comment type="subcellular location">
    <subcellularLocation>
        <location evidence="1 8">Cell membrane</location>
        <topology evidence="1 8">Multi-pass membrane protein</topology>
    </subcellularLocation>
</comment>
<sequence length="107" mass="11394">MPYLYLLLSIAGELMGTLCLKYAEGFTRPWPTAGAIAAYVICFFFLSKSLRGIELSIAYASWSGIGIVAATCLSVFLFKEHLNAAGVFAIVLIVTGTVLLNVSGSAH</sequence>
<dbReference type="PANTHER" id="PTHR30561">
    <property type="entry name" value="SMR FAMILY PROTON-DEPENDENT DRUG EFFLUX TRANSPORTER SUGE"/>
    <property type="match status" value="1"/>
</dbReference>
<organism evidence="10 11">
    <name type="scientific">Akkermansia biwaensis</name>
    <dbReference type="NCBI Taxonomy" id="2946555"/>
    <lineage>
        <taxon>Bacteria</taxon>
        <taxon>Pseudomonadati</taxon>
        <taxon>Verrucomicrobiota</taxon>
        <taxon>Verrucomicrobiia</taxon>
        <taxon>Verrucomicrobiales</taxon>
        <taxon>Akkermansiaceae</taxon>
        <taxon>Akkermansia</taxon>
    </lineage>
</organism>
<proteinExistence type="inferred from homology"/>
<dbReference type="InterPro" id="IPR037185">
    <property type="entry name" value="EmrE-like"/>
</dbReference>
<evidence type="ECO:0000256" key="4">
    <source>
        <dbReference type="ARBA" id="ARBA00022692"/>
    </source>
</evidence>
<keyword evidence="4 8" id="KW-0812">Transmembrane</keyword>
<evidence type="ECO:0000313" key="11">
    <source>
        <dbReference type="Proteomes" id="UP001062263"/>
    </source>
</evidence>
<gene>
    <name evidence="10" type="ORF">Abiwalacus_25020</name>
</gene>
<feature type="transmembrane region" description="Helical" evidence="9">
    <location>
        <begin position="29"/>
        <end position="47"/>
    </location>
</feature>
<protein>
    <submittedName>
        <fullName evidence="10">Quaternary ammonium compound efflux SMR transporter QacH</fullName>
    </submittedName>
</protein>
<keyword evidence="2" id="KW-0813">Transport</keyword>
<evidence type="ECO:0000256" key="7">
    <source>
        <dbReference type="ARBA" id="ARBA00038032"/>
    </source>
</evidence>
<evidence type="ECO:0000256" key="5">
    <source>
        <dbReference type="ARBA" id="ARBA00022989"/>
    </source>
</evidence>
<dbReference type="SUPFAM" id="SSF103481">
    <property type="entry name" value="Multidrug resistance efflux transporter EmrE"/>
    <property type="match status" value="1"/>
</dbReference>